<accession>A0A2T4TZ10</accession>
<evidence type="ECO:0000313" key="2">
    <source>
        <dbReference type="Proteomes" id="UP000241436"/>
    </source>
</evidence>
<dbReference type="RefSeq" id="WP_107561737.1">
    <property type="nucleotide sequence ID" value="NZ_NVQC01000016.1"/>
</dbReference>
<name>A0A2T4TZ10_9BACT</name>
<organism evidence="1 2">
    <name type="scientific">Candidatus Methylomirabilis limnetica</name>
    <dbReference type="NCBI Taxonomy" id="2033718"/>
    <lineage>
        <taxon>Bacteria</taxon>
        <taxon>Candidatus Methylomirabilota</taxon>
        <taxon>Candidatus Methylomirabilia</taxon>
        <taxon>Candidatus Methylomirabilales</taxon>
        <taxon>Candidatus Methylomirabilaceae</taxon>
        <taxon>Candidatus Methylomirabilis</taxon>
    </lineage>
</organism>
<keyword evidence="2" id="KW-1185">Reference proteome</keyword>
<dbReference type="PROSITE" id="PS51257">
    <property type="entry name" value="PROKAR_LIPOPROTEIN"/>
    <property type="match status" value="1"/>
</dbReference>
<reference evidence="1 2" key="1">
    <citation type="submission" date="2017-09" db="EMBL/GenBank/DDBJ databases">
        <title>Bloom of a denitrifying methanotroph, Candidatus Methylomirabilis limnetica, in a deep stratified lake.</title>
        <authorList>
            <person name="Graf J.S."/>
            <person name="Marchant H.K."/>
            <person name="Tienken D."/>
            <person name="Hach P.F."/>
            <person name="Brand A."/>
            <person name="Schubert C.J."/>
            <person name="Kuypers M.M."/>
            <person name="Milucka J."/>
        </authorList>
    </citation>
    <scope>NUCLEOTIDE SEQUENCE [LARGE SCALE GENOMIC DNA]</scope>
    <source>
        <strain evidence="1 2">Zug</strain>
    </source>
</reference>
<dbReference type="Proteomes" id="UP000241436">
    <property type="component" value="Unassembled WGS sequence"/>
</dbReference>
<gene>
    <name evidence="1" type="ORF">CLG94_04855</name>
</gene>
<dbReference type="AlphaFoldDB" id="A0A2T4TZ10"/>
<protein>
    <recommendedName>
        <fullName evidence="3">DNRLRE domain-containing protein</fullName>
    </recommendedName>
</protein>
<comment type="caution">
    <text evidence="1">The sequence shown here is derived from an EMBL/GenBank/DDBJ whole genome shotgun (WGS) entry which is preliminary data.</text>
</comment>
<reference evidence="2" key="2">
    <citation type="journal article" date="2018" name="Environ. Microbiol.">
        <title>Bloom of a denitrifying methanotroph, 'Candidatus Methylomirabilis limnetica', in a deep stratified lake.</title>
        <authorList>
            <person name="Graf J.S."/>
            <person name="Mayr M.J."/>
            <person name="Marchant H.K."/>
            <person name="Tienken D."/>
            <person name="Hach P.F."/>
            <person name="Brand A."/>
            <person name="Schubert C.J."/>
            <person name="Kuypers M.M."/>
            <person name="Milucka J."/>
        </authorList>
    </citation>
    <scope>NUCLEOTIDE SEQUENCE [LARGE SCALE GENOMIC DNA]</scope>
    <source>
        <strain evidence="2">Zug</strain>
    </source>
</reference>
<dbReference type="NCBIfam" id="NF033679">
    <property type="entry name" value="DNRLRE_dom"/>
    <property type="match status" value="1"/>
</dbReference>
<proteinExistence type="predicted"/>
<sequence>MQMRIFWLRMLLALVLLPLLGACKSNLSGPTKVGSSNHVEFQGEGKVGLAGDATIALYKQGTVGVVVGWEHFFRTVDDFSMRIQNHIYRGAVKFNVDPLNESPAKTVTKATLNYTIKSGVRPLNKRFPELCALRLLLAKDEWHGMPEVEIAKAPDTISGDPYKNDLPEKPMGSVISIDVTDVVKAWATGTKTNFGFVFVSSTEEKGLIKNNDKCWTLLSEFTLRVHYSNS</sequence>
<dbReference type="EMBL" id="NVQC01000016">
    <property type="protein sequence ID" value="PTL36365.1"/>
    <property type="molecule type" value="Genomic_DNA"/>
</dbReference>
<evidence type="ECO:0008006" key="3">
    <source>
        <dbReference type="Google" id="ProtNLM"/>
    </source>
</evidence>
<evidence type="ECO:0000313" key="1">
    <source>
        <dbReference type="EMBL" id="PTL36365.1"/>
    </source>
</evidence>